<dbReference type="GO" id="GO:0006367">
    <property type="term" value="P:transcription initiation at RNA polymerase II promoter"/>
    <property type="evidence" value="ECO:0007669"/>
    <property type="project" value="InterPro"/>
</dbReference>
<keyword evidence="3" id="KW-0238">DNA-binding</keyword>
<dbReference type="InterPro" id="IPR013097">
    <property type="entry name" value="Dabb"/>
</dbReference>
<evidence type="ECO:0000313" key="11">
    <source>
        <dbReference type="EMBL" id="RVX08951.1"/>
    </source>
</evidence>
<feature type="domain" description="TFIIE beta" evidence="8">
    <location>
        <begin position="87"/>
        <end position="162"/>
    </location>
</feature>
<keyword evidence="5" id="KW-0539">Nucleus</keyword>
<comment type="function">
    <text evidence="6">Recruits TFIIH to the initiation complex and stimulates the RNA polymerase II C-terminal domain kinase and DNA-dependent ATPase activities of TFIIH. Both TFIIH and TFIIE are required for promoter clearance by RNA polymerase.</text>
</comment>
<keyword evidence="2" id="KW-0805">Transcription regulation</keyword>
<organism evidence="11 12">
    <name type="scientific">Vitis vinifera</name>
    <name type="common">Grape</name>
    <dbReference type="NCBI Taxonomy" id="29760"/>
    <lineage>
        <taxon>Eukaryota</taxon>
        <taxon>Viridiplantae</taxon>
        <taxon>Streptophyta</taxon>
        <taxon>Embryophyta</taxon>
        <taxon>Tracheophyta</taxon>
        <taxon>Spermatophyta</taxon>
        <taxon>Magnoliopsida</taxon>
        <taxon>eudicotyledons</taxon>
        <taxon>Gunneridae</taxon>
        <taxon>Pentapetalae</taxon>
        <taxon>rosids</taxon>
        <taxon>Vitales</taxon>
        <taxon>Vitaceae</taxon>
        <taxon>Viteae</taxon>
        <taxon>Vitis</taxon>
    </lineage>
</organism>
<dbReference type="Gene3D" id="3.30.70.100">
    <property type="match status" value="1"/>
</dbReference>
<dbReference type="InterPro" id="IPR003166">
    <property type="entry name" value="TFIIE_bsu_DNA-bd"/>
</dbReference>
<evidence type="ECO:0000256" key="4">
    <source>
        <dbReference type="ARBA" id="ARBA00023163"/>
    </source>
</evidence>
<feature type="domain" description="Stress-response A/B barrel" evidence="9">
    <location>
        <begin position="463"/>
        <end position="557"/>
    </location>
</feature>
<dbReference type="InterPro" id="IPR011008">
    <property type="entry name" value="Dimeric_a/b-barrel"/>
</dbReference>
<comment type="caution">
    <text evidence="11">The sequence shown here is derived from an EMBL/GenBank/DDBJ whole genome shotgun (WGS) entry which is preliminary data.</text>
</comment>
<keyword evidence="4" id="KW-0804">Transcription</keyword>
<sequence>MAKGNSFYEFCPSVLIFQSSPKKEKISMALQESLAKFKKQQEKCQSTLTSIAAKAGSSKPTVPQKFTPAAPTKPPTPAVKFSNDTERLQHINSIRKAPVGAQIKRVIDLLLETRQAFTPEQINEACYVDTNANKAVFDSLRNNPKVSYDGKRFAYKSKHDLKDRSQLLVLVRKFPEGIAVIDLKDSYPSVMEDLQALKAAGQVWLLSNFDSQEDIAYPNDPRVPIKVDDDLKQFFRTIELPRDMLDIEKDLQKNGMKPATNTAKRRAMAQVHGIASKSKPKKKKHEISKRTKLTNAHLPELFQNLKDVLRLNGGVNVQFSNGKKRGAIFSASVGQNSSNDTEGKRKVVEHICLLKAKENLSEEEEKDMLDYLYTTQYQMRGIIAITLGRISDQNIENYTHAVYMRFQRKEDLGKFYENPFYLGVLRERVMPYCHGLIYVDFESEVEDDILPIFRKGEEFNYGVEFILLISFAKSKFGGPAEDALASLAELILEFPSLIVQSTQGLNFCPSSKEYTHGVVIRFRSIEALELFTGSTEYKDIWRSKFQMIVQKTLPIHFSVDPGSKREDSYTLHSALQGQILGCLGQMGKEKCLGRKAVFLEQVINVDHRHKLWLLGA</sequence>
<dbReference type="Pfam" id="PF07876">
    <property type="entry name" value="Dabb"/>
    <property type="match status" value="1"/>
</dbReference>
<evidence type="ECO:0000256" key="5">
    <source>
        <dbReference type="ARBA" id="ARBA00023242"/>
    </source>
</evidence>
<feature type="domain" description="Stress-response A/B barrel" evidence="9">
    <location>
        <begin position="348"/>
        <end position="441"/>
    </location>
</feature>
<evidence type="ECO:0000259" key="9">
    <source>
        <dbReference type="PROSITE" id="PS51502"/>
    </source>
</evidence>
<dbReference type="InterPro" id="IPR040501">
    <property type="entry name" value="TFA2_Winged_2"/>
</dbReference>
<evidence type="ECO:0000256" key="1">
    <source>
        <dbReference type="ARBA" id="ARBA00004123"/>
    </source>
</evidence>
<protein>
    <submittedName>
        <fullName evidence="11">General transcription factor IIE subunit 2</fullName>
    </submittedName>
</protein>
<accession>A0A438JJ03</accession>
<dbReference type="InterPro" id="IPR016656">
    <property type="entry name" value="TFIIE-bsu"/>
</dbReference>
<evidence type="ECO:0000256" key="7">
    <source>
        <dbReference type="SAM" id="MobiDB-lite"/>
    </source>
</evidence>
<proteinExistence type="predicted"/>
<dbReference type="PROSITE" id="PS51502">
    <property type="entry name" value="S_R_A_B_BARREL"/>
    <property type="match status" value="2"/>
</dbReference>
<dbReference type="PANTHER" id="PTHR12716">
    <property type="entry name" value="TRANSCRIPTION INITIATION FACTOR IIE, BETA SUBUNIT"/>
    <property type="match status" value="1"/>
</dbReference>
<dbReference type="SMART" id="SM00886">
    <property type="entry name" value="Dabb"/>
    <property type="match status" value="2"/>
</dbReference>
<evidence type="ECO:0000259" key="8">
    <source>
        <dbReference type="PROSITE" id="PS51351"/>
    </source>
</evidence>
<reference evidence="11 12" key="1">
    <citation type="journal article" date="2018" name="PLoS Genet.">
        <title>Population sequencing reveals clonal diversity and ancestral inbreeding in the grapevine cultivar Chardonnay.</title>
        <authorList>
            <person name="Roach M.J."/>
            <person name="Johnson D.L."/>
            <person name="Bohlmann J."/>
            <person name="van Vuuren H.J."/>
            <person name="Jones S.J."/>
            <person name="Pretorius I.S."/>
            <person name="Schmidt S.A."/>
            <person name="Borneman A.R."/>
        </authorList>
    </citation>
    <scope>NUCLEOTIDE SEQUENCE [LARGE SCALE GENOMIC DNA]</scope>
    <source>
        <strain evidence="12">cv. Chardonnay</strain>
        <strain evidence="11">I10V1</strain>
        <tissue evidence="11">Leaf</tissue>
    </source>
</reference>
<dbReference type="Pfam" id="PF18121">
    <property type="entry name" value="TFA2_Winged_2"/>
    <property type="match status" value="1"/>
</dbReference>
<dbReference type="AlphaFoldDB" id="A0A438JJ03"/>
<dbReference type="GO" id="GO:0005673">
    <property type="term" value="C:transcription factor TFIIE complex"/>
    <property type="evidence" value="ECO:0007669"/>
    <property type="project" value="InterPro"/>
</dbReference>
<evidence type="ECO:0000256" key="6">
    <source>
        <dbReference type="ARBA" id="ARBA00025581"/>
    </source>
</evidence>
<evidence type="ECO:0000256" key="3">
    <source>
        <dbReference type="ARBA" id="ARBA00023125"/>
    </source>
</evidence>
<name>A0A438JJ03_VITVI</name>
<dbReference type="Proteomes" id="UP000288805">
    <property type="component" value="Unassembled WGS sequence"/>
</dbReference>
<dbReference type="EMBL" id="QGNW01002589">
    <property type="protein sequence ID" value="RVW16249.1"/>
    <property type="molecule type" value="Genomic_DNA"/>
</dbReference>
<evidence type="ECO:0000313" key="12">
    <source>
        <dbReference type="Proteomes" id="UP000288805"/>
    </source>
</evidence>
<feature type="region of interest" description="Disordered" evidence="7">
    <location>
        <begin position="56"/>
        <end position="77"/>
    </location>
</feature>
<gene>
    <name evidence="11" type="primary">gtf2e2_1</name>
    <name evidence="10" type="synonym">gtf2e2_0</name>
    <name evidence="11" type="ORF">CK203_013866</name>
    <name evidence="10" type="ORF">CK203_067786</name>
</gene>
<evidence type="ECO:0000313" key="10">
    <source>
        <dbReference type="EMBL" id="RVW16249.1"/>
    </source>
</evidence>
<dbReference type="GO" id="GO:0003677">
    <property type="term" value="F:DNA binding"/>
    <property type="evidence" value="ECO:0007669"/>
    <property type="project" value="UniProtKB-KW"/>
</dbReference>
<dbReference type="EMBL" id="QGNW01000039">
    <property type="protein sequence ID" value="RVX08951.1"/>
    <property type="molecule type" value="Genomic_DNA"/>
</dbReference>
<dbReference type="PROSITE" id="PS51351">
    <property type="entry name" value="TFIIE_BETA_C"/>
    <property type="match status" value="1"/>
</dbReference>
<comment type="subcellular location">
    <subcellularLocation>
        <location evidence="1">Nucleus</location>
    </subcellularLocation>
</comment>
<evidence type="ECO:0000256" key="2">
    <source>
        <dbReference type="ARBA" id="ARBA00023015"/>
    </source>
</evidence>
<dbReference type="SUPFAM" id="SSF54909">
    <property type="entry name" value="Dimeric alpha+beta barrel"/>
    <property type="match status" value="2"/>
</dbReference>
<dbReference type="PANTHER" id="PTHR12716:SF8">
    <property type="entry name" value="TRANSCRIPTION INITIATION FACTOR IIE SUBUNIT BETA"/>
    <property type="match status" value="1"/>
</dbReference>